<keyword evidence="3" id="KW-1185">Reference proteome</keyword>
<proteinExistence type="predicted"/>
<gene>
    <name evidence="2" type="ORF">CEXT_404281</name>
</gene>
<sequence>MYGVFICIFLAIYGLRQIPPPPPLAYLEITGSRLAILWVKEFEKLWSMTRYLKLVRTEDGKWEALPTETDDLAQAPHIERTYVSIETSELNRNYVVGKKQLMQHILKMLFSADFLGSIDPAQLLKALDSLLSKDGGIKSIEDVPRLARSFFYWVVLNELASCSSYIRLL</sequence>
<comment type="caution">
    <text evidence="2">The sequence shown here is derived from an EMBL/GenBank/DDBJ whole genome shotgun (WGS) entry which is preliminary data.</text>
</comment>
<organism evidence="2 3">
    <name type="scientific">Caerostris extrusa</name>
    <name type="common">Bark spider</name>
    <name type="synonym">Caerostris bankana</name>
    <dbReference type="NCBI Taxonomy" id="172846"/>
    <lineage>
        <taxon>Eukaryota</taxon>
        <taxon>Metazoa</taxon>
        <taxon>Ecdysozoa</taxon>
        <taxon>Arthropoda</taxon>
        <taxon>Chelicerata</taxon>
        <taxon>Arachnida</taxon>
        <taxon>Araneae</taxon>
        <taxon>Araneomorphae</taxon>
        <taxon>Entelegynae</taxon>
        <taxon>Araneoidea</taxon>
        <taxon>Araneidae</taxon>
        <taxon>Caerostris</taxon>
    </lineage>
</organism>
<reference evidence="2 3" key="1">
    <citation type="submission" date="2021-06" db="EMBL/GenBank/DDBJ databases">
        <title>Caerostris extrusa draft genome.</title>
        <authorList>
            <person name="Kono N."/>
            <person name="Arakawa K."/>
        </authorList>
    </citation>
    <scope>NUCLEOTIDE SEQUENCE [LARGE SCALE GENOMIC DNA]</scope>
</reference>
<dbReference type="Proteomes" id="UP001054945">
    <property type="component" value="Unassembled WGS sequence"/>
</dbReference>
<evidence type="ECO:0000256" key="1">
    <source>
        <dbReference type="SAM" id="SignalP"/>
    </source>
</evidence>
<feature type="signal peptide" evidence="1">
    <location>
        <begin position="1"/>
        <end position="17"/>
    </location>
</feature>
<dbReference type="AlphaFoldDB" id="A0AAV4YEV1"/>
<protein>
    <submittedName>
        <fullName evidence="2">Uncharacterized protein</fullName>
    </submittedName>
</protein>
<dbReference type="EMBL" id="BPLR01019103">
    <property type="protein sequence ID" value="GIZ04551.1"/>
    <property type="molecule type" value="Genomic_DNA"/>
</dbReference>
<accession>A0AAV4YEV1</accession>
<evidence type="ECO:0000313" key="3">
    <source>
        <dbReference type="Proteomes" id="UP001054945"/>
    </source>
</evidence>
<keyword evidence="1" id="KW-0732">Signal</keyword>
<evidence type="ECO:0000313" key="2">
    <source>
        <dbReference type="EMBL" id="GIZ04551.1"/>
    </source>
</evidence>
<feature type="chain" id="PRO_5043551346" evidence="1">
    <location>
        <begin position="18"/>
        <end position="169"/>
    </location>
</feature>
<name>A0AAV4YEV1_CAEEX</name>